<dbReference type="InterPro" id="IPR003591">
    <property type="entry name" value="Leu-rich_rpt_typical-subtyp"/>
</dbReference>
<feature type="region of interest" description="Disordered" evidence="4">
    <location>
        <begin position="743"/>
        <end position="799"/>
    </location>
</feature>
<feature type="repeat" description="Filamin" evidence="3">
    <location>
        <begin position="585"/>
        <end position="617"/>
    </location>
</feature>
<dbReference type="Pfam" id="PF13855">
    <property type="entry name" value="LRR_8"/>
    <property type="match status" value="1"/>
</dbReference>
<gene>
    <name evidence="5" type="ORF">CXG81DRAFT_19019</name>
</gene>
<dbReference type="InterPro" id="IPR032675">
    <property type="entry name" value="LRR_dom_sf"/>
</dbReference>
<feature type="region of interest" description="Disordered" evidence="4">
    <location>
        <begin position="1636"/>
        <end position="1670"/>
    </location>
</feature>
<feature type="region of interest" description="Disordered" evidence="4">
    <location>
        <begin position="151"/>
        <end position="193"/>
    </location>
</feature>
<dbReference type="SUPFAM" id="SSF52058">
    <property type="entry name" value="L domain-like"/>
    <property type="match status" value="1"/>
</dbReference>
<keyword evidence="6" id="KW-1185">Reference proteome</keyword>
<dbReference type="SMART" id="SM00369">
    <property type="entry name" value="LRR_TYP"/>
    <property type="match status" value="5"/>
</dbReference>
<feature type="region of interest" description="Disordered" evidence="4">
    <location>
        <begin position="457"/>
        <end position="486"/>
    </location>
</feature>
<dbReference type="OrthoDB" id="1517790at2759"/>
<dbReference type="PANTHER" id="PTHR48051:SF54">
    <property type="entry name" value="LEUCINE-RICH REPEAT-CONTAINING PROTEIN"/>
    <property type="match status" value="1"/>
</dbReference>
<dbReference type="PANTHER" id="PTHR48051">
    <property type="match status" value="1"/>
</dbReference>
<evidence type="ECO:0000256" key="4">
    <source>
        <dbReference type="SAM" id="MobiDB-lite"/>
    </source>
</evidence>
<dbReference type="Proteomes" id="UP000274922">
    <property type="component" value="Unassembled WGS sequence"/>
</dbReference>
<dbReference type="InterPro" id="IPR017868">
    <property type="entry name" value="Filamin/ABP280_repeat-like"/>
</dbReference>
<evidence type="ECO:0000256" key="1">
    <source>
        <dbReference type="ARBA" id="ARBA00022614"/>
    </source>
</evidence>
<feature type="region of interest" description="Disordered" evidence="4">
    <location>
        <begin position="619"/>
        <end position="674"/>
    </location>
</feature>
<accession>A0A4P9X7G1</accession>
<feature type="compositionally biased region" description="Low complexity" evidence="4">
    <location>
        <begin position="1197"/>
        <end position="1217"/>
    </location>
</feature>
<evidence type="ECO:0000256" key="3">
    <source>
        <dbReference type="PROSITE-ProRule" id="PRU00087"/>
    </source>
</evidence>
<organism evidence="5 6">
    <name type="scientific">Caulochytrium protostelioides</name>
    <dbReference type="NCBI Taxonomy" id="1555241"/>
    <lineage>
        <taxon>Eukaryota</taxon>
        <taxon>Fungi</taxon>
        <taxon>Fungi incertae sedis</taxon>
        <taxon>Chytridiomycota</taxon>
        <taxon>Chytridiomycota incertae sedis</taxon>
        <taxon>Chytridiomycetes</taxon>
        <taxon>Caulochytriales</taxon>
        <taxon>Caulochytriaceae</taxon>
        <taxon>Caulochytrium</taxon>
    </lineage>
</organism>
<dbReference type="InterPro" id="IPR001611">
    <property type="entry name" value="Leu-rich_rpt"/>
</dbReference>
<proteinExistence type="predicted"/>
<protein>
    <submittedName>
        <fullName evidence="5">Uncharacterized protein</fullName>
    </submittedName>
</protein>
<keyword evidence="2" id="KW-0677">Repeat</keyword>
<feature type="compositionally biased region" description="Low complexity" evidence="4">
    <location>
        <begin position="398"/>
        <end position="417"/>
    </location>
</feature>
<evidence type="ECO:0000256" key="2">
    <source>
        <dbReference type="ARBA" id="ARBA00022737"/>
    </source>
</evidence>
<feature type="compositionally biased region" description="Acidic residues" evidence="4">
    <location>
        <begin position="169"/>
        <end position="182"/>
    </location>
</feature>
<dbReference type="Gene3D" id="3.80.10.10">
    <property type="entry name" value="Ribonuclease Inhibitor"/>
    <property type="match status" value="2"/>
</dbReference>
<dbReference type="GO" id="GO:0005737">
    <property type="term" value="C:cytoplasm"/>
    <property type="evidence" value="ECO:0007669"/>
    <property type="project" value="TreeGrafter"/>
</dbReference>
<feature type="compositionally biased region" description="Low complexity" evidence="4">
    <location>
        <begin position="1636"/>
        <end position="1655"/>
    </location>
</feature>
<feature type="compositionally biased region" description="Gly residues" evidence="4">
    <location>
        <begin position="629"/>
        <end position="639"/>
    </location>
</feature>
<dbReference type="SMART" id="SM00364">
    <property type="entry name" value="LRR_BAC"/>
    <property type="match status" value="5"/>
</dbReference>
<feature type="compositionally biased region" description="Low complexity" evidence="4">
    <location>
        <begin position="909"/>
        <end position="930"/>
    </location>
</feature>
<evidence type="ECO:0000313" key="6">
    <source>
        <dbReference type="Proteomes" id="UP000274922"/>
    </source>
</evidence>
<feature type="compositionally biased region" description="Low complexity" evidence="4">
    <location>
        <begin position="746"/>
        <end position="799"/>
    </location>
</feature>
<name>A0A4P9X7G1_9FUNG</name>
<feature type="region of interest" description="Disordered" evidence="4">
    <location>
        <begin position="1710"/>
        <end position="1736"/>
    </location>
</feature>
<evidence type="ECO:0000313" key="5">
    <source>
        <dbReference type="EMBL" id="RKP01152.1"/>
    </source>
</evidence>
<dbReference type="PROSITE" id="PS50194">
    <property type="entry name" value="FILAMIN_REPEAT"/>
    <property type="match status" value="1"/>
</dbReference>
<dbReference type="InterPro" id="IPR050216">
    <property type="entry name" value="LRR_domain-containing"/>
</dbReference>
<keyword evidence="1" id="KW-0433">Leucine-rich repeat</keyword>
<feature type="region of interest" description="Disordered" evidence="4">
    <location>
        <begin position="872"/>
        <end position="930"/>
    </location>
</feature>
<sequence length="1736" mass="175746">MLAARAPPAGLAAPSMAPSMLPAAPTAPTARPSFDLDLSYGRNAPSGPARRLASLLATAPADAARLTRLFLANNHLTVLPSEIAHFGGLVALDLSFNIAPTIPDAVGHGLYATLQTLDARANRLEQLPPSLARATRLTVLLLWKNRLAMPPQPAAGADGADDDGARGDDDNDDNDDGDDDDGTRDVEDRGAASRISSTAGIPWGDRFFRDLTALTVLDLSNNALTRFPHTIFSACRRLTSLHLSHNPLAPDPRDPAQTRLPNALGNLVHLQSLGLRGLGLTALPDALARLTALERLDVRDNALTVLPPAFLDAPLPDLLEVHARGNRLRAAPRWRAAGRLHLLDLRENPLSDETERPTPTSLRLASDMPSLVLLPPGWTPATATAKITVVAATASAAPPAPASPTAAWPPAAAATPAVGSSLPHAPSAFRLPSSPASAVSGSTHAVGLMSRASLLHSTPSPNLLHPRPRAVTSPAPPSPLARSPVTAAAASTAAALGPPQRVGRLPFMALVSGAGIEPPPACPQPQLAFTIVLIPLALADGQAPPADAKLTCVIQRAPHAAPTLARDPVRMALRATERTPTFLAYRVIYDAAQPGDYHVAVSMDGEPLPGSPWVKAIQRPSRSAASLGGHDGAAMGAGGPVDEPAERAAGTTHATMVSEAAPRGMSAESQTPATVATAVPAPTALPALSGKPVWLTLALDPLASVSVVSGSIHLLLLRAEPPRWFHPAAYRVVLDAHGPSGGTALASATPTPTTTMPTPTASVPTASVPTASVPTASVPTASVPTASAPTASAPTASAPTAPASMTPACPPIVIPLVDAGDGDVLLRLDVTGCRVGHYTLRLEAVGAGPADEAVAALVESAVLPITVLDAQTKSPSASAVPEEKRNSTNSGFSSIFRRKGAHKSVSGQPSAASPATHSGTTTPSGGTTFGSGHLLLAGPVTHLTSLVPGANGPAAAQQFLVQKLQHLATAAATAAAAHPLLPDALALAAAPAAAAAVGADGAAATELMALEDSGRDRGERAAAGPAAAARPTLRIPSSYAMASVMVPSSPSTAAPLWEADGLALSAHLPPAPVMVTATATETATMMATAAPAAATADAPPAWALKAVPPATHDLELTRAVVALRGCTVPVPAAIAFTLLRAFVHHGETDRAPPFLRLVLGQIAHVALGHPLPPSAASPAASPAATPAAAAAAAAGAGAGSPTARLPRATTAATPATANEPSSPLSGLVMSPSAPSAREMEDLRLTSGRHPLSRASSRPSQPRAPIPWSFTSASLSLAGDLMTPAAGLDPTKGMLPLRPLPFWFAQTAHLVAWLSIEPELRHLVPDVLVLANRMQGLLLKQLYAKLHSLVAVLPPPPPPSASASASSAWTSAASVTSSSDGHASTAESETPSPLGAAAAHPLVVHLHAVAVMLGEWQVPAWAADQILAAVVSFVAGKRFNQLLLSGPAVTSGLNHGQGLSAGSSPTSPVFVEGPLAAGAVGDAAAAAAPTAAPTATPGADLAWTRGVRIERAALKAWAREACPSSLAPGTAYHQVGAALALLQTGHDLAGGVPSAAAAAASPSASASPAVTLASPALRLAAAERLRHASIGLHALQAQKLIRAVLDARQWRDVLQAAFHSVPAQGLCGAATTPPGGSPVAAAAGGSVHSTSGSSSSQLFSEPEAPRPLVVPEPWSAPEVRHARRALDDCLAVWKHGNPWLTGVPSLHALCESSRGTPPCEAPSRRSTMEPEPSCGMP</sequence>
<reference evidence="6" key="1">
    <citation type="journal article" date="2018" name="Nat. Microbiol.">
        <title>Leveraging single-cell genomics to expand the fungal tree of life.</title>
        <authorList>
            <person name="Ahrendt S.R."/>
            <person name="Quandt C.A."/>
            <person name="Ciobanu D."/>
            <person name="Clum A."/>
            <person name="Salamov A."/>
            <person name="Andreopoulos B."/>
            <person name="Cheng J.F."/>
            <person name="Woyke T."/>
            <person name="Pelin A."/>
            <person name="Henrissat B."/>
            <person name="Reynolds N.K."/>
            <person name="Benny G.L."/>
            <person name="Smith M.E."/>
            <person name="James T.Y."/>
            <person name="Grigoriev I.V."/>
        </authorList>
    </citation>
    <scope>NUCLEOTIDE SEQUENCE [LARGE SCALE GENOMIC DNA]</scope>
    <source>
        <strain evidence="6">ATCC 52028</strain>
    </source>
</reference>
<dbReference type="STRING" id="1555241.A0A4P9X7G1"/>
<feature type="region of interest" description="Disordered" evidence="4">
    <location>
        <begin position="398"/>
        <end position="421"/>
    </location>
</feature>
<dbReference type="EMBL" id="ML014183">
    <property type="protein sequence ID" value="RKP01152.1"/>
    <property type="molecule type" value="Genomic_DNA"/>
</dbReference>
<feature type="region of interest" description="Disordered" evidence="4">
    <location>
        <begin position="1197"/>
        <end position="1240"/>
    </location>
</feature>